<comment type="caution">
    <text evidence="12">The sequence shown here is derived from an EMBL/GenBank/DDBJ whole genome shotgun (WGS) entry which is preliminary data.</text>
</comment>
<dbReference type="GO" id="GO:0005886">
    <property type="term" value="C:plasma membrane"/>
    <property type="evidence" value="ECO:0007669"/>
    <property type="project" value="TreeGrafter"/>
</dbReference>
<feature type="transmembrane region" description="Helical" evidence="10">
    <location>
        <begin position="207"/>
        <end position="228"/>
    </location>
</feature>
<dbReference type="OrthoDB" id="446368at2759"/>
<dbReference type="Proteomes" id="UP001138500">
    <property type="component" value="Unassembled WGS sequence"/>
</dbReference>
<evidence type="ECO:0000256" key="5">
    <source>
        <dbReference type="ARBA" id="ARBA00038347"/>
    </source>
</evidence>
<evidence type="ECO:0000256" key="1">
    <source>
        <dbReference type="ARBA" id="ARBA00004141"/>
    </source>
</evidence>
<dbReference type="FunFam" id="1.20.1250.20:FF:000011">
    <property type="entry name" value="MFS multidrug transporter, putative"/>
    <property type="match status" value="1"/>
</dbReference>
<dbReference type="PANTHER" id="PTHR23502:SF47">
    <property type="entry name" value="MAJOR FACILITATOR SUPERFAMILY (MFS) PROFILE DOMAIN-CONTAINING PROTEIN-RELATED"/>
    <property type="match status" value="1"/>
</dbReference>
<keyword evidence="3 10" id="KW-1133">Transmembrane helix</keyword>
<organism evidence="12 13">
    <name type="scientific">Teratosphaeria destructans</name>
    <dbReference type="NCBI Taxonomy" id="418781"/>
    <lineage>
        <taxon>Eukaryota</taxon>
        <taxon>Fungi</taxon>
        <taxon>Dikarya</taxon>
        <taxon>Ascomycota</taxon>
        <taxon>Pezizomycotina</taxon>
        <taxon>Dothideomycetes</taxon>
        <taxon>Dothideomycetidae</taxon>
        <taxon>Mycosphaerellales</taxon>
        <taxon>Teratosphaeriaceae</taxon>
        <taxon>Teratosphaeria</taxon>
    </lineage>
</organism>
<dbReference type="PROSITE" id="PS50850">
    <property type="entry name" value="MFS"/>
    <property type="match status" value="1"/>
</dbReference>
<gene>
    <name evidence="12" type="ORF">Tdes44962_MAKER01227</name>
</gene>
<keyword evidence="13" id="KW-1185">Reference proteome</keyword>
<dbReference type="GO" id="GO:0022857">
    <property type="term" value="F:transmembrane transporter activity"/>
    <property type="evidence" value="ECO:0007669"/>
    <property type="project" value="InterPro"/>
</dbReference>
<evidence type="ECO:0000313" key="12">
    <source>
        <dbReference type="EMBL" id="KAH9845217.1"/>
    </source>
</evidence>
<dbReference type="InterPro" id="IPR011701">
    <property type="entry name" value="MFS"/>
</dbReference>
<protein>
    <recommendedName>
        <fullName evidence="7">Cercosporin MFS transporter CTB4</fullName>
    </recommendedName>
    <alternativeName>
        <fullName evidence="8">Cercosporin toxin biosynthesis cluster protein 4</fullName>
    </alternativeName>
</protein>
<dbReference type="SUPFAM" id="SSF103473">
    <property type="entry name" value="MFS general substrate transporter"/>
    <property type="match status" value="1"/>
</dbReference>
<feature type="domain" description="Major facilitator superfamily (MFS) profile" evidence="11">
    <location>
        <begin position="53"/>
        <end position="480"/>
    </location>
</feature>
<feature type="transmembrane region" description="Helical" evidence="10">
    <location>
        <begin position="387"/>
        <end position="408"/>
    </location>
</feature>
<feature type="region of interest" description="Disordered" evidence="9">
    <location>
        <begin position="1"/>
        <end position="25"/>
    </location>
</feature>
<feature type="transmembrane region" description="Helical" evidence="10">
    <location>
        <begin position="87"/>
        <end position="107"/>
    </location>
</feature>
<keyword evidence="4 10" id="KW-0472">Membrane</keyword>
<evidence type="ECO:0000256" key="7">
    <source>
        <dbReference type="ARBA" id="ARBA00069139"/>
    </source>
</evidence>
<evidence type="ECO:0000259" key="11">
    <source>
        <dbReference type="PROSITE" id="PS50850"/>
    </source>
</evidence>
<evidence type="ECO:0000256" key="6">
    <source>
        <dbReference type="ARBA" id="ARBA00053977"/>
    </source>
</evidence>
<feature type="transmembrane region" description="Helical" evidence="10">
    <location>
        <begin position="283"/>
        <end position="304"/>
    </location>
</feature>
<comment type="subcellular location">
    <subcellularLocation>
        <location evidence="1">Membrane</location>
        <topology evidence="1">Multi-pass membrane protein</topology>
    </subcellularLocation>
</comment>
<reference evidence="12 13" key="1">
    <citation type="journal article" date="2018" name="IMA Fungus">
        <title>IMA Genome-F 10: Nine draft genome sequences of Claviceps purpurea s.lat., including C. arundinis, C. humidiphila, and C. cf. spartinae, pseudomolecules for the pitch canker pathogen Fusarium circinatum, draft genome of Davidsoniella eucalypti, Grosmannia galeiformis, Quambalaria eucalypti, and Teratosphaeria destructans.</title>
        <authorList>
            <person name="Wingfield B.D."/>
            <person name="Liu M."/>
            <person name="Nguyen H.D."/>
            <person name="Lane F.A."/>
            <person name="Morgan S.W."/>
            <person name="De Vos L."/>
            <person name="Wilken P.M."/>
            <person name="Duong T.A."/>
            <person name="Aylward J."/>
            <person name="Coetzee M.P."/>
            <person name="Dadej K."/>
            <person name="De Beer Z.W."/>
            <person name="Findlay W."/>
            <person name="Havenga M."/>
            <person name="Kolarik M."/>
            <person name="Menzies J.G."/>
            <person name="Naidoo K."/>
            <person name="Pochopski O."/>
            <person name="Shoukouhi P."/>
            <person name="Santana Q.C."/>
            <person name="Seifert K.A."/>
            <person name="Soal N."/>
            <person name="Steenkamp E.T."/>
            <person name="Tatham C.T."/>
            <person name="van der Nest M.A."/>
            <person name="Wingfield M.J."/>
        </authorList>
    </citation>
    <scope>NUCLEOTIDE SEQUENCE [LARGE SCALE GENOMIC DNA]</scope>
    <source>
        <strain evidence="12">CMW44962</strain>
    </source>
</reference>
<accession>A0A9W7T0F8</accession>
<evidence type="ECO:0000256" key="3">
    <source>
        <dbReference type="ARBA" id="ARBA00022989"/>
    </source>
</evidence>
<feature type="transmembrane region" description="Helical" evidence="10">
    <location>
        <begin position="51"/>
        <end position="75"/>
    </location>
</feature>
<dbReference type="Gene3D" id="1.20.1250.20">
    <property type="entry name" value="MFS general substrate transporter like domains"/>
    <property type="match status" value="1"/>
</dbReference>
<dbReference type="AlphaFoldDB" id="A0A9W7T0F8"/>
<dbReference type="Pfam" id="PF07690">
    <property type="entry name" value="MFS_1"/>
    <property type="match status" value="1"/>
</dbReference>
<dbReference type="InterPro" id="IPR020846">
    <property type="entry name" value="MFS_dom"/>
</dbReference>
<feature type="transmembrane region" description="Helical" evidence="10">
    <location>
        <begin position="119"/>
        <end position="136"/>
    </location>
</feature>
<keyword evidence="2 10" id="KW-0812">Transmembrane</keyword>
<dbReference type="InterPro" id="IPR036259">
    <property type="entry name" value="MFS_trans_sf"/>
</dbReference>
<evidence type="ECO:0000256" key="4">
    <source>
        <dbReference type="ARBA" id="ARBA00023136"/>
    </source>
</evidence>
<comment type="function">
    <text evidence="6">MFS transporter; part of the gene cluster that mediates the biosynthesis of cercosporin, a light-activated, non-host-selective toxin. The perylenequinone chromophore of cercosporin absorbs light energy to attain an electronically-activated triplet state and produces active oxygen species such as the hydroxyl radical, superoxide, hydrogen peroxide or singlet oxygen upon reaction with oxygen molecules. These reactive oxygen species cause damage to various cellular components including lipids, proteins and nucleic acids. Responsible for secretion and accumulation of cercosporin, but does not play any roles in self-protection against the toxicity of cercosporin.</text>
</comment>
<sequence>MKPAEISDVSSTTTTTTSSSSSSSSASSIIVDWTGEQDPARPQNWPTWRKWAIVVTTTSITFVVSFGSSIFSAALHDLEDELDIPQHVAVLGISLYVAGFALGPMIWGPASELYGRTSPLWLGYAAFLLFQVPLADSEHIHVILASRFAAGLSGSAPLAIVAGMYVDFLNPPERGIATSVFSLGVFCGPVTGPVLGTMVTDRFGWRWTVWMTLFMGLGLGLLCVLSTPETAEHVLLRRRAHALRLKTADWALHARCEETPVDMRAFRERYLTKPVKMLSAEPVLAIFTVYMSLVYGILYLTLMLYPYAFGKGRGMSAVQASLPFLYLLLGIVLACIVLALYSVYYIGRRQAATKPLTPEHRLPPVILGSLFLPSGLLWFACTCDGDIAWHLQAASGVFIGFGIILVFMSSLHYLVEVYLLHANSALAINTCVRSIIAACFPVLSGHMLSALEVEWSGILLAGLCLLLAPFPVLMMCYGARVRGWSKFCRH</sequence>
<dbReference type="EMBL" id="RIBY02000113">
    <property type="protein sequence ID" value="KAH9845217.1"/>
    <property type="molecule type" value="Genomic_DNA"/>
</dbReference>
<proteinExistence type="inferred from homology"/>
<evidence type="ECO:0000256" key="2">
    <source>
        <dbReference type="ARBA" id="ARBA00022692"/>
    </source>
</evidence>
<reference evidence="12 13" key="2">
    <citation type="journal article" date="2021" name="Curr. Genet.">
        <title>Genetic response to nitrogen starvation in the aggressive Eucalyptus foliar pathogen Teratosphaeria destructans.</title>
        <authorList>
            <person name="Havenga M."/>
            <person name="Wingfield B.D."/>
            <person name="Wingfield M.J."/>
            <person name="Dreyer L.L."/>
            <person name="Roets F."/>
            <person name="Aylward J."/>
        </authorList>
    </citation>
    <scope>NUCLEOTIDE SEQUENCE [LARGE SCALE GENOMIC DNA]</scope>
    <source>
        <strain evidence="12">CMW44962</strain>
    </source>
</reference>
<evidence type="ECO:0000256" key="10">
    <source>
        <dbReference type="SAM" id="Phobius"/>
    </source>
</evidence>
<feature type="transmembrane region" description="Helical" evidence="10">
    <location>
        <begin position="365"/>
        <end position="381"/>
    </location>
</feature>
<evidence type="ECO:0000256" key="9">
    <source>
        <dbReference type="SAM" id="MobiDB-lite"/>
    </source>
</evidence>
<dbReference type="PANTHER" id="PTHR23502">
    <property type="entry name" value="MAJOR FACILITATOR SUPERFAMILY"/>
    <property type="match status" value="1"/>
</dbReference>
<feature type="transmembrane region" description="Helical" evidence="10">
    <location>
        <begin position="420"/>
        <end position="443"/>
    </location>
</feature>
<feature type="transmembrane region" description="Helical" evidence="10">
    <location>
        <begin position="324"/>
        <end position="344"/>
    </location>
</feature>
<evidence type="ECO:0000313" key="13">
    <source>
        <dbReference type="Proteomes" id="UP001138500"/>
    </source>
</evidence>
<feature type="transmembrane region" description="Helical" evidence="10">
    <location>
        <begin position="148"/>
        <end position="168"/>
    </location>
</feature>
<feature type="compositionally biased region" description="Low complexity" evidence="9">
    <location>
        <begin position="10"/>
        <end position="25"/>
    </location>
</feature>
<feature type="transmembrane region" description="Helical" evidence="10">
    <location>
        <begin position="175"/>
        <end position="195"/>
    </location>
</feature>
<comment type="similarity">
    <text evidence="5">Belongs to the major facilitator superfamily. CAR1 family.</text>
</comment>
<name>A0A9W7T0F8_9PEZI</name>
<evidence type="ECO:0000256" key="8">
    <source>
        <dbReference type="ARBA" id="ARBA00077167"/>
    </source>
</evidence>
<feature type="transmembrane region" description="Helical" evidence="10">
    <location>
        <begin position="455"/>
        <end position="477"/>
    </location>
</feature>